<evidence type="ECO:0008006" key="9">
    <source>
        <dbReference type="Google" id="ProtNLM"/>
    </source>
</evidence>
<dbReference type="AlphaFoldDB" id="A0A830HWF5"/>
<sequence length="1110" mass="117316">MADMLRRARDRLSLKETSKSNPGGGAPGGAAPGGGLLSRASARFGFSSAMIGSNARSPNASSSGRKSTKKSSSSGADSASGVLASSSSAAPLSSAQRFLQEHHSNASVSSSAVYNSAGLVSTATVNALLTSTSTSAAAAAATTNDDDDANSDETSSKTHEPTPAEQRDAAVVEALEPAFFESELDELAVALTPLGDDFKESDIERAIDERETALHAVTNQLSRQVQGHRDEIVAGIDQVSTVEHDLNAGYTLVRNARRHLAVAQEEAAQSARVAEGAALKRRITAVLETLQQLSDACEMRDRLRAELEAHEYATAVRTCAICMEKLSNLGDKAGAAKDLKRTIDKLLDEVVQGIDAQVRAVCMSFDDERMATIVDAYVSLGDPSGLADKLGAAFGEAALTATTMVVKGYALAPSSRAGGHAASTGAAANWTYAELVERLPGEMYRSCLLKTLESLFDVLATHRAMVQWHEERMEEALKDDSNSNASEVLRRNLEALAECQSAAWDLMSRRVATLLGAPAAHEGENFVHIVRSVDRFCACGEAFTGVEASALRNHMARQSSRFFSGYHRQNLEGLKKMLEHEMWMPLGAPASTNAPHLKRSFVRTGGGGGASSSKTPIDGGGDPAALFQRGNPFRADEDGKFLEGDQDQDQDSRAATAGDDSDDEHEAAMVAEAEDDEMGAGASRAGVAAPAADGGAVVTTGSLACLKWSVRYAELMPLLGPSASVTVFLGLCQLFEAYMLQLYRVFGPRDPLTGGFAGVSTGALTPRLQATLQRVTRSIGWAMPAPPPAPMPSPTSSSSDDGGSTGGAQTMAARAKQSMARAKQSMLARANGGAPSSAAGALGGGGGDAVASSETSSGMLSSGNLFALRERCAACESLQHLASEMRGVKDELKHALPPNYHQKVGEWYTRTLDSTDDLVECVFRAAAQLLWPVSALVEAIASSKYDADDIGTSHSAWVDEVRSEASRFASNLAIASMTPRDTDVLWASASQHVCRSVVEGWSRNKRVSQMGAAQMQLDLKEMAAAFKACGATGTPNLALAEEYVTVFYQPTEDELGRWMFTHVHMWSPKVLEAAVSQYGGAMGWNRKMVADWVERARAAVQASNASSNVM</sequence>
<feature type="compositionally biased region" description="Pro residues" evidence="4">
    <location>
        <begin position="784"/>
        <end position="793"/>
    </location>
</feature>
<gene>
    <name evidence="7" type="ORF">PPROV_000982300</name>
</gene>
<evidence type="ECO:0000256" key="2">
    <source>
        <dbReference type="ARBA" id="ARBA00022927"/>
    </source>
</evidence>
<dbReference type="GO" id="GO:0032456">
    <property type="term" value="P:endocytic recycling"/>
    <property type="evidence" value="ECO:0007669"/>
    <property type="project" value="InterPro"/>
</dbReference>
<feature type="region of interest" description="Disordered" evidence="4">
    <location>
        <begin position="1"/>
        <end position="36"/>
    </location>
</feature>
<dbReference type="GO" id="GO:0000149">
    <property type="term" value="F:SNARE binding"/>
    <property type="evidence" value="ECO:0007669"/>
    <property type="project" value="TreeGrafter"/>
</dbReference>
<keyword evidence="2" id="KW-0653">Protein transport</keyword>
<evidence type="ECO:0000259" key="6">
    <source>
        <dbReference type="Pfam" id="PF10475"/>
    </source>
</evidence>
<dbReference type="GO" id="GO:0042147">
    <property type="term" value="P:retrograde transport, endosome to Golgi"/>
    <property type="evidence" value="ECO:0007669"/>
    <property type="project" value="InterPro"/>
</dbReference>
<feature type="region of interest" description="Disordered" evidence="4">
    <location>
        <begin position="781"/>
        <end position="854"/>
    </location>
</feature>
<dbReference type="PANTHER" id="PTHR13258">
    <property type="entry name" value="SYNDETIN"/>
    <property type="match status" value="1"/>
</dbReference>
<protein>
    <recommendedName>
        <fullName evidence="9">Syndetin C-terminal domain-containing protein</fullName>
    </recommendedName>
</protein>
<feature type="compositionally biased region" description="Gly residues" evidence="4">
    <location>
        <begin position="22"/>
        <end position="36"/>
    </location>
</feature>
<feature type="region of interest" description="Disordered" evidence="4">
    <location>
        <begin position="593"/>
        <end position="665"/>
    </location>
</feature>
<feature type="compositionally biased region" description="Low complexity" evidence="4">
    <location>
        <begin position="60"/>
        <end position="86"/>
    </location>
</feature>
<organism evidence="7 8">
    <name type="scientific">Pycnococcus provasolii</name>
    <dbReference type="NCBI Taxonomy" id="41880"/>
    <lineage>
        <taxon>Eukaryota</taxon>
        <taxon>Viridiplantae</taxon>
        <taxon>Chlorophyta</taxon>
        <taxon>Pseudoscourfieldiophyceae</taxon>
        <taxon>Pseudoscourfieldiales</taxon>
        <taxon>Pycnococcaceae</taxon>
        <taxon>Pycnococcus</taxon>
    </lineage>
</organism>
<dbReference type="Proteomes" id="UP000660262">
    <property type="component" value="Unassembled WGS sequence"/>
</dbReference>
<keyword evidence="8" id="KW-1185">Reference proteome</keyword>
<dbReference type="GO" id="GO:0005829">
    <property type="term" value="C:cytosol"/>
    <property type="evidence" value="ECO:0007669"/>
    <property type="project" value="GOC"/>
</dbReference>
<dbReference type="GO" id="GO:0015031">
    <property type="term" value="P:protein transport"/>
    <property type="evidence" value="ECO:0007669"/>
    <property type="project" value="UniProtKB-KW"/>
</dbReference>
<feature type="region of interest" description="Disordered" evidence="4">
    <location>
        <begin position="52"/>
        <end position="86"/>
    </location>
</feature>
<keyword evidence="3" id="KW-0175">Coiled coil</keyword>
<feature type="compositionally biased region" description="Basic and acidic residues" evidence="4">
    <location>
        <begin position="1"/>
        <end position="18"/>
    </location>
</feature>
<feature type="compositionally biased region" description="Low complexity" evidence="4">
    <location>
        <begin position="828"/>
        <end position="840"/>
    </location>
</feature>
<feature type="region of interest" description="Disordered" evidence="4">
    <location>
        <begin position="139"/>
        <end position="167"/>
    </location>
</feature>
<dbReference type="InterPro" id="IPR019515">
    <property type="entry name" value="VPS54_N"/>
</dbReference>
<feature type="domain" description="Vacuolar protein sorting-associated protein 54 N-terminal" evidence="6">
    <location>
        <begin position="172"/>
        <end position="468"/>
    </location>
</feature>
<evidence type="ECO:0000256" key="4">
    <source>
        <dbReference type="SAM" id="MobiDB-lite"/>
    </source>
</evidence>
<evidence type="ECO:0000256" key="3">
    <source>
        <dbReference type="ARBA" id="ARBA00023054"/>
    </source>
</evidence>
<dbReference type="InterPro" id="IPR019514">
    <property type="entry name" value="Syndetin_C"/>
</dbReference>
<dbReference type="EMBL" id="BNJQ01000032">
    <property type="protein sequence ID" value="GHP11093.1"/>
    <property type="molecule type" value="Genomic_DNA"/>
</dbReference>
<dbReference type="Pfam" id="PF10474">
    <property type="entry name" value="Syndetin_C"/>
    <property type="match status" value="1"/>
</dbReference>
<accession>A0A830HWF5</accession>
<feature type="compositionally biased region" description="Basic and acidic residues" evidence="4">
    <location>
        <begin position="634"/>
        <end position="643"/>
    </location>
</feature>
<reference evidence="7" key="1">
    <citation type="submission" date="2020-10" db="EMBL/GenBank/DDBJ databases">
        <title>Unveiling of a novel bifunctional photoreceptor, Dualchrome1, isolated from a cosmopolitan green alga.</title>
        <authorList>
            <person name="Suzuki S."/>
            <person name="Kawachi M."/>
        </authorList>
    </citation>
    <scope>NUCLEOTIDE SEQUENCE</scope>
    <source>
        <strain evidence="7">NIES 2893</strain>
    </source>
</reference>
<feature type="domain" description="Syndetin C-terminal" evidence="5">
    <location>
        <begin position="865"/>
        <end position="1075"/>
    </location>
</feature>
<evidence type="ECO:0000256" key="1">
    <source>
        <dbReference type="ARBA" id="ARBA00022448"/>
    </source>
</evidence>
<dbReference type="GO" id="GO:1990745">
    <property type="term" value="C:EARP complex"/>
    <property type="evidence" value="ECO:0007669"/>
    <property type="project" value="InterPro"/>
</dbReference>
<evidence type="ECO:0000259" key="5">
    <source>
        <dbReference type="Pfam" id="PF10474"/>
    </source>
</evidence>
<evidence type="ECO:0000313" key="8">
    <source>
        <dbReference type="Proteomes" id="UP000660262"/>
    </source>
</evidence>
<comment type="caution">
    <text evidence="7">The sequence shown here is derived from an EMBL/GenBank/DDBJ whole genome shotgun (WGS) entry which is preliminary data.</text>
</comment>
<feature type="compositionally biased region" description="Basic and acidic residues" evidence="4">
    <location>
        <begin position="154"/>
        <end position="167"/>
    </location>
</feature>
<keyword evidence="1" id="KW-0813">Transport</keyword>
<dbReference type="InterPro" id="IPR040047">
    <property type="entry name" value="VPS50"/>
</dbReference>
<dbReference type="Pfam" id="PF10475">
    <property type="entry name" value="Vps54_N"/>
    <property type="match status" value="1"/>
</dbReference>
<dbReference type="PANTHER" id="PTHR13258:SF0">
    <property type="entry name" value="SYNDETIN"/>
    <property type="match status" value="1"/>
</dbReference>
<proteinExistence type="predicted"/>
<name>A0A830HWF5_9CHLO</name>
<evidence type="ECO:0000313" key="7">
    <source>
        <dbReference type="EMBL" id="GHP11093.1"/>
    </source>
</evidence>
<dbReference type="OrthoDB" id="498063at2759"/>